<organism evidence="1 2">
    <name type="scientific">Cichorium intybus</name>
    <name type="common">Chicory</name>
    <dbReference type="NCBI Taxonomy" id="13427"/>
    <lineage>
        <taxon>Eukaryota</taxon>
        <taxon>Viridiplantae</taxon>
        <taxon>Streptophyta</taxon>
        <taxon>Embryophyta</taxon>
        <taxon>Tracheophyta</taxon>
        <taxon>Spermatophyta</taxon>
        <taxon>Magnoliopsida</taxon>
        <taxon>eudicotyledons</taxon>
        <taxon>Gunneridae</taxon>
        <taxon>Pentapetalae</taxon>
        <taxon>asterids</taxon>
        <taxon>campanulids</taxon>
        <taxon>Asterales</taxon>
        <taxon>Asteraceae</taxon>
        <taxon>Cichorioideae</taxon>
        <taxon>Cichorieae</taxon>
        <taxon>Cichoriinae</taxon>
        <taxon>Cichorium</taxon>
    </lineage>
</organism>
<dbReference type="EMBL" id="CM042013">
    <property type="protein sequence ID" value="KAI3738320.1"/>
    <property type="molecule type" value="Genomic_DNA"/>
</dbReference>
<accession>A0ACB9CVS2</accession>
<name>A0ACB9CVS2_CICIN</name>
<proteinExistence type="predicted"/>
<evidence type="ECO:0000313" key="2">
    <source>
        <dbReference type="Proteomes" id="UP001055811"/>
    </source>
</evidence>
<sequence>MERISDGGQDPSKAVSMFWDAINSDDRVESALKDMTAAMKHLDRSDEVIEAIKSFRHLCPLRSTRISRQHYTSLVIEEGETRVFVGELVGMVDAVVTGGAEGGFIDGAVNNDF</sequence>
<dbReference type="Proteomes" id="UP001055811">
    <property type="component" value="Linkage Group LG05"/>
</dbReference>
<reference evidence="1 2" key="2">
    <citation type="journal article" date="2022" name="Mol. Ecol. Resour.">
        <title>The genomes of chicory, endive, great burdock and yacon provide insights into Asteraceae paleo-polyploidization history and plant inulin production.</title>
        <authorList>
            <person name="Fan W."/>
            <person name="Wang S."/>
            <person name="Wang H."/>
            <person name="Wang A."/>
            <person name="Jiang F."/>
            <person name="Liu H."/>
            <person name="Zhao H."/>
            <person name="Xu D."/>
            <person name="Zhang Y."/>
        </authorList>
    </citation>
    <scope>NUCLEOTIDE SEQUENCE [LARGE SCALE GENOMIC DNA]</scope>
    <source>
        <strain evidence="2">cv. Punajuju</strain>
        <tissue evidence="1">Leaves</tissue>
    </source>
</reference>
<reference evidence="2" key="1">
    <citation type="journal article" date="2022" name="Mol. Ecol. Resour.">
        <title>The genomes of chicory, endive, great burdock and yacon provide insights into Asteraceae palaeo-polyploidization history and plant inulin production.</title>
        <authorList>
            <person name="Fan W."/>
            <person name="Wang S."/>
            <person name="Wang H."/>
            <person name="Wang A."/>
            <person name="Jiang F."/>
            <person name="Liu H."/>
            <person name="Zhao H."/>
            <person name="Xu D."/>
            <person name="Zhang Y."/>
        </authorList>
    </citation>
    <scope>NUCLEOTIDE SEQUENCE [LARGE SCALE GENOMIC DNA]</scope>
    <source>
        <strain evidence="2">cv. Punajuju</strain>
    </source>
</reference>
<protein>
    <submittedName>
        <fullName evidence="1">Uncharacterized protein</fullName>
    </submittedName>
</protein>
<keyword evidence="2" id="KW-1185">Reference proteome</keyword>
<evidence type="ECO:0000313" key="1">
    <source>
        <dbReference type="EMBL" id="KAI3738320.1"/>
    </source>
</evidence>
<gene>
    <name evidence="1" type="ORF">L2E82_28347</name>
</gene>
<comment type="caution">
    <text evidence="1">The sequence shown here is derived from an EMBL/GenBank/DDBJ whole genome shotgun (WGS) entry which is preliminary data.</text>
</comment>